<feature type="region of interest" description="Disordered" evidence="1">
    <location>
        <begin position="235"/>
        <end position="265"/>
    </location>
</feature>
<evidence type="ECO:0000313" key="2">
    <source>
        <dbReference type="EMBL" id="MBA8879170.1"/>
    </source>
</evidence>
<evidence type="ECO:0000256" key="1">
    <source>
        <dbReference type="SAM" id="MobiDB-lite"/>
    </source>
</evidence>
<sequence length="265" mass="29859">MCQKFNQFSCIDCVYFSFSKKLGDAQARAKGKVEVVIVIEHQPWWWINSEFLTGDIESQRYQSLALREPVTDNVMVFEIIGMLRDAGGFQVDAGGHHRTTENWPDSASDHIHFQSVCETDACIETTSNNIYWSIIGCEFHHDIRIVPDEGSQSRQDADLSCQPRQVNSQIAGGALLDSPNQVKRISDIDEGSVGILQKEAASLSQPDTATGALEEPCSEKVFNLSDFLRHRGWRYTKTAGRSSETASRCDHTKRRQKRKKVGPHR</sequence>
<keyword evidence="3" id="KW-1185">Reference proteome</keyword>
<organism evidence="2 3">
    <name type="scientific">Phyllobacterium myrsinacearum</name>
    <dbReference type="NCBI Taxonomy" id="28101"/>
    <lineage>
        <taxon>Bacteria</taxon>
        <taxon>Pseudomonadati</taxon>
        <taxon>Pseudomonadota</taxon>
        <taxon>Alphaproteobacteria</taxon>
        <taxon>Hyphomicrobiales</taxon>
        <taxon>Phyllobacteriaceae</taxon>
        <taxon>Phyllobacterium</taxon>
    </lineage>
</organism>
<dbReference type="Proteomes" id="UP000549052">
    <property type="component" value="Unassembled WGS sequence"/>
</dbReference>
<evidence type="ECO:0000313" key="3">
    <source>
        <dbReference type="Proteomes" id="UP000549052"/>
    </source>
</evidence>
<name>A0A839ERE0_9HYPH</name>
<proteinExistence type="predicted"/>
<comment type="caution">
    <text evidence="2">The sequence shown here is derived from an EMBL/GenBank/DDBJ whole genome shotgun (WGS) entry which is preliminary data.</text>
</comment>
<dbReference type="AlphaFoldDB" id="A0A839ERE0"/>
<reference evidence="2 3" key="1">
    <citation type="submission" date="2020-07" db="EMBL/GenBank/DDBJ databases">
        <title>Genomic Encyclopedia of Type Strains, Phase IV (KMG-V): Genome sequencing to study the core and pangenomes of soil and plant-associated prokaryotes.</title>
        <authorList>
            <person name="Whitman W."/>
        </authorList>
    </citation>
    <scope>NUCLEOTIDE SEQUENCE [LARGE SCALE GENOMIC DNA]</scope>
    <source>
        <strain evidence="2 3">AN3</strain>
    </source>
</reference>
<dbReference type="EMBL" id="JACGXN010000003">
    <property type="protein sequence ID" value="MBA8879170.1"/>
    <property type="molecule type" value="Genomic_DNA"/>
</dbReference>
<gene>
    <name evidence="2" type="ORF">FHW16_002888</name>
</gene>
<protein>
    <submittedName>
        <fullName evidence="2">Uncharacterized protein</fullName>
    </submittedName>
</protein>
<accession>A0A839ERE0</accession>
<feature type="compositionally biased region" description="Basic residues" evidence="1">
    <location>
        <begin position="251"/>
        <end position="265"/>
    </location>
</feature>